<evidence type="ECO:0000256" key="4">
    <source>
        <dbReference type="ARBA" id="ARBA00037164"/>
    </source>
</evidence>
<keyword evidence="3" id="KW-0010">Activator</keyword>
<sequence>MYRCVIIDDEPHAIEGLKSYFLKMPALELVATYTDPVKALKEITDEERLDLILLDIDMPEISGIELAKIIRNNTERLIFTTAHTKYGFEAFEVRANDYLLKPFSLAKFMDVIQRLFSFKNEIFSFEQGNQKDVQQDFFFVKSSDDNLRLVKVRFKDVVSAESKSNYVQLHTISGKRILTYMSLSEMSKNLGSERGFIQFQRSFILNRNLIDSIDGNVVTMDGGQKVTIGDYYRKHFHKFVDDHLIKAKRKV</sequence>
<gene>
    <name evidence="8" type="ORF">SAMN04488511_11323</name>
</gene>
<evidence type="ECO:0000259" key="7">
    <source>
        <dbReference type="PROSITE" id="PS50930"/>
    </source>
</evidence>
<dbReference type="InterPro" id="IPR001789">
    <property type="entry name" value="Sig_transdc_resp-reg_receiver"/>
</dbReference>
<dbReference type="EMBL" id="FOJM01000013">
    <property type="protein sequence ID" value="SFA54124.1"/>
    <property type="molecule type" value="Genomic_DNA"/>
</dbReference>
<keyword evidence="2" id="KW-0902">Two-component regulatory system</keyword>
<evidence type="ECO:0000313" key="8">
    <source>
        <dbReference type="EMBL" id="SFA54124.1"/>
    </source>
</evidence>
<dbReference type="SMART" id="SM00448">
    <property type="entry name" value="REC"/>
    <property type="match status" value="1"/>
</dbReference>
<dbReference type="PANTHER" id="PTHR37299">
    <property type="entry name" value="TRANSCRIPTIONAL REGULATOR-RELATED"/>
    <property type="match status" value="1"/>
</dbReference>
<feature type="domain" description="Response regulatory" evidence="6">
    <location>
        <begin position="3"/>
        <end position="116"/>
    </location>
</feature>
<dbReference type="Proteomes" id="UP000198836">
    <property type="component" value="Unassembled WGS sequence"/>
</dbReference>
<evidence type="ECO:0000256" key="3">
    <source>
        <dbReference type="ARBA" id="ARBA00023159"/>
    </source>
</evidence>
<dbReference type="SMART" id="SM00850">
    <property type="entry name" value="LytTR"/>
    <property type="match status" value="1"/>
</dbReference>
<dbReference type="InterPro" id="IPR046947">
    <property type="entry name" value="LytR-like"/>
</dbReference>
<dbReference type="PROSITE" id="PS50930">
    <property type="entry name" value="HTH_LYTTR"/>
    <property type="match status" value="1"/>
</dbReference>
<evidence type="ECO:0000256" key="5">
    <source>
        <dbReference type="PROSITE-ProRule" id="PRU00169"/>
    </source>
</evidence>
<feature type="domain" description="HTH LytTR-type" evidence="7">
    <location>
        <begin position="148"/>
        <end position="214"/>
    </location>
</feature>
<dbReference type="GO" id="GO:0003677">
    <property type="term" value="F:DNA binding"/>
    <property type="evidence" value="ECO:0007669"/>
    <property type="project" value="InterPro"/>
</dbReference>
<evidence type="ECO:0000256" key="1">
    <source>
        <dbReference type="ARBA" id="ARBA00022490"/>
    </source>
</evidence>
<dbReference type="STRING" id="332999.SAMN04488511_11323"/>
<dbReference type="Pfam" id="PF00072">
    <property type="entry name" value="Response_reg"/>
    <property type="match status" value="1"/>
</dbReference>
<protein>
    <submittedName>
        <fullName evidence="8">Two component transcriptional regulator, LytTR family</fullName>
    </submittedName>
</protein>
<dbReference type="InterPro" id="IPR007492">
    <property type="entry name" value="LytTR_DNA-bd_dom"/>
</dbReference>
<keyword evidence="9" id="KW-1185">Reference proteome</keyword>
<reference evidence="9" key="1">
    <citation type="submission" date="2016-10" db="EMBL/GenBank/DDBJ databases">
        <authorList>
            <person name="Varghese N."/>
            <person name="Submissions S."/>
        </authorList>
    </citation>
    <scope>NUCLEOTIDE SEQUENCE [LARGE SCALE GENOMIC DNA]</scope>
    <source>
        <strain evidence="9">DSM 18130</strain>
    </source>
</reference>
<dbReference type="GO" id="GO:0000156">
    <property type="term" value="F:phosphorelay response regulator activity"/>
    <property type="evidence" value="ECO:0007669"/>
    <property type="project" value="InterPro"/>
</dbReference>
<dbReference type="RefSeq" id="WP_090985393.1">
    <property type="nucleotide sequence ID" value="NZ_CP031708.1"/>
</dbReference>
<evidence type="ECO:0000313" key="9">
    <source>
        <dbReference type="Proteomes" id="UP000198836"/>
    </source>
</evidence>
<feature type="modified residue" description="4-aspartylphosphate" evidence="5">
    <location>
        <position position="55"/>
    </location>
</feature>
<dbReference type="AlphaFoldDB" id="A0A1I0TQT2"/>
<organism evidence="8 9">
    <name type="scientific">Pedobacter suwonensis</name>
    <dbReference type="NCBI Taxonomy" id="332999"/>
    <lineage>
        <taxon>Bacteria</taxon>
        <taxon>Pseudomonadati</taxon>
        <taxon>Bacteroidota</taxon>
        <taxon>Sphingobacteriia</taxon>
        <taxon>Sphingobacteriales</taxon>
        <taxon>Sphingobacteriaceae</taxon>
        <taxon>Pedobacter</taxon>
    </lineage>
</organism>
<dbReference type="Gene3D" id="2.40.50.1020">
    <property type="entry name" value="LytTr DNA-binding domain"/>
    <property type="match status" value="1"/>
</dbReference>
<dbReference type="GeneID" id="96613708"/>
<comment type="function">
    <text evidence="4">Required for high-level post-exponential phase expression of a series of secreted proteins.</text>
</comment>
<name>A0A1I0TQT2_9SPHI</name>
<dbReference type="OrthoDB" id="9787344at2"/>
<accession>A0A1I0TQT2</accession>
<keyword evidence="1" id="KW-0963">Cytoplasm</keyword>
<keyword evidence="5" id="KW-0597">Phosphoprotein</keyword>
<evidence type="ECO:0000256" key="2">
    <source>
        <dbReference type="ARBA" id="ARBA00023012"/>
    </source>
</evidence>
<dbReference type="Pfam" id="PF04397">
    <property type="entry name" value="LytTR"/>
    <property type="match status" value="1"/>
</dbReference>
<dbReference type="Gene3D" id="3.40.50.2300">
    <property type="match status" value="1"/>
</dbReference>
<dbReference type="PROSITE" id="PS50110">
    <property type="entry name" value="RESPONSE_REGULATORY"/>
    <property type="match status" value="1"/>
</dbReference>
<dbReference type="InterPro" id="IPR011006">
    <property type="entry name" value="CheY-like_superfamily"/>
</dbReference>
<dbReference type="SUPFAM" id="SSF52172">
    <property type="entry name" value="CheY-like"/>
    <property type="match status" value="1"/>
</dbReference>
<proteinExistence type="predicted"/>
<evidence type="ECO:0000259" key="6">
    <source>
        <dbReference type="PROSITE" id="PS50110"/>
    </source>
</evidence>
<dbReference type="PANTHER" id="PTHR37299:SF3">
    <property type="entry name" value="STAGE 0 SPORULATION PROTEIN A HOMOLOG"/>
    <property type="match status" value="1"/>
</dbReference>